<dbReference type="PANTHER" id="PTHR46619">
    <property type="entry name" value="RNA RECOGNITION MOTIF XS DOMAIN PROTEIN-RELATED"/>
    <property type="match status" value="1"/>
</dbReference>
<dbReference type="AlphaFoldDB" id="A0AAV5HZV7"/>
<protein>
    <submittedName>
        <fullName evidence="2">Uncharacterized protein</fullName>
    </submittedName>
</protein>
<organism evidence="2 3">
    <name type="scientific">Rubroshorea leprosula</name>
    <dbReference type="NCBI Taxonomy" id="152421"/>
    <lineage>
        <taxon>Eukaryota</taxon>
        <taxon>Viridiplantae</taxon>
        <taxon>Streptophyta</taxon>
        <taxon>Embryophyta</taxon>
        <taxon>Tracheophyta</taxon>
        <taxon>Spermatophyta</taxon>
        <taxon>Magnoliopsida</taxon>
        <taxon>eudicotyledons</taxon>
        <taxon>Gunneridae</taxon>
        <taxon>Pentapetalae</taxon>
        <taxon>rosids</taxon>
        <taxon>malvids</taxon>
        <taxon>Malvales</taxon>
        <taxon>Dipterocarpaceae</taxon>
        <taxon>Rubroshorea</taxon>
    </lineage>
</organism>
<gene>
    <name evidence="2" type="ORF">SLEP1_g5435</name>
</gene>
<dbReference type="PANTHER" id="PTHR46619:SF4">
    <property type="entry name" value="XS DOMAIN-CONTAINING PROTEIN-RELATED"/>
    <property type="match status" value="1"/>
</dbReference>
<feature type="compositionally biased region" description="Basic and acidic residues" evidence="1">
    <location>
        <begin position="1"/>
        <end position="10"/>
    </location>
</feature>
<evidence type="ECO:0000313" key="2">
    <source>
        <dbReference type="EMBL" id="GKU91576.1"/>
    </source>
</evidence>
<reference evidence="2 3" key="1">
    <citation type="journal article" date="2021" name="Commun. Biol.">
        <title>The genome of Shorea leprosula (Dipterocarpaceae) highlights the ecological relevance of drought in aseasonal tropical rainforests.</title>
        <authorList>
            <person name="Ng K.K.S."/>
            <person name="Kobayashi M.J."/>
            <person name="Fawcett J.A."/>
            <person name="Hatakeyama M."/>
            <person name="Paape T."/>
            <person name="Ng C.H."/>
            <person name="Ang C.C."/>
            <person name="Tnah L.H."/>
            <person name="Lee C.T."/>
            <person name="Nishiyama T."/>
            <person name="Sese J."/>
            <person name="O'Brien M.J."/>
            <person name="Copetti D."/>
            <person name="Mohd Noor M.I."/>
            <person name="Ong R.C."/>
            <person name="Putra M."/>
            <person name="Sireger I.Z."/>
            <person name="Indrioko S."/>
            <person name="Kosugi Y."/>
            <person name="Izuno A."/>
            <person name="Isagi Y."/>
            <person name="Lee S.L."/>
            <person name="Shimizu K.K."/>
        </authorList>
    </citation>
    <scope>NUCLEOTIDE SEQUENCE [LARGE SCALE GENOMIC DNA]</scope>
    <source>
        <strain evidence="2">214</strain>
    </source>
</reference>
<feature type="region of interest" description="Disordered" evidence="1">
    <location>
        <begin position="182"/>
        <end position="207"/>
    </location>
</feature>
<keyword evidence="3" id="KW-1185">Reference proteome</keyword>
<evidence type="ECO:0000313" key="3">
    <source>
        <dbReference type="Proteomes" id="UP001054252"/>
    </source>
</evidence>
<feature type="compositionally biased region" description="Basic and acidic residues" evidence="1">
    <location>
        <begin position="23"/>
        <end position="40"/>
    </location>
</feature>
<feature type="region of interest" description="Disordered" evidence="1">
    <location>
        <begin position="480"/>
        <end position="501"/>
    </location>
</feature>
<accession>A0AAV5HZV7</accession>
<dbReference type="EMBL" id="BPVZ01000005">
    <property type="protein sequence ID" value="GKU91576.1"/>
    <property type="molecule type" value="Genomic_DNA"/>
</dbReference>
<dbReference type="Proteomes" id="UP001054252">
    <property type="component" value="Unassembled WGS sequence"/>
</dbReference>
<feature type="region of interest" description="Disordered" evidence="1">
    <location>
        <begin position="1"/>
        <end position="113"/>
    </location>
</feature>
<comment type="caution">
    <text evidence="2">The sequence shown here is derived from an EMBL/GenBank/DDBJ whole genome shotgun (WGS) entry which is preliminary data.</text>
</comment>
<name>A0AAV5HZV7_9ROSI</name>
<proteinExistence type="predicted"/>
<feature type="region of interest" description="Disordered" evidence="1">
    <location>
        <begin position="410"/>
        <end position="444"/>
    </location>
</feature>
<sequence length="757" mass="87687">MQSRRNEERISPPASIKMRSRQHRDEIDHDPYRVSRREVMNRPSRRQRSASPRAVDGSRRVLVRERRSGSIEKKEGLQAWQYGGGGGGGRTEKDRSRSPPYRQLRKLPHPQEEIVNRKYDYDALDVEHGATSRSKHVYGYDHGTSRISKESDFIENRIGVVDEHVQLSQKLLPVEDVEIRGSRRLPSDMGPTSNYEETGGRIPFSSHSMDIDRYEHKKPRYQDSIASEKLMPMESYKGEKPMFHSRDVSYSTVPASHSKNFASTSSAMARNEYPNSYRGNGAPLPEPEEYSRSTGKVAEPVGYSTYESRVLLDSAVNSTAARRNASLYQRAVYSPGRAEPEDHPYNEPMEMVIDDRRYPPEELNRMMPPQTRVEYDHVPLDYGHRDISRQRILRHVADRIDISDDSNGNTRKITISDHPTIPKRTIPEYSDMNRSSVSKHPGEYLGPGDNCFEFERSQEYETSHFDASQARQVSNFGRGTGPEFQKARSNNSPLSKYDSETDRMALKSQKMKEKEFHMYEPSDRIVKGKYVTEEVLSRPSFKNIMPGKLSAPQEFEDAYDSEEWAYEDMSDPQFTQRFGHEEYREVGRTYEEQDHCGDLTSDDWYASEDSLVPAPRPGIRFYKDSGKFVKGNTRLGSLSWHASHHSDSRSNPQKHIKVWKRNDYYDEDLQTDDCDMPEDLANLPDSDPSENTEEFKQLVNDAFLKYSKKLNLNQSVRRRYKEQGKAGSLFCIVCGRRSVFFYMIFNLKWKTCYYILF</sequence>
<feature type="compositionally biased region" description="Basic and acidic residues" evidence="1">
    <location>
        <begin position="56"/>
        <end position="76"/>
    </location>
</feature>
<evidence type="ECO:0000256" key="1">
    <source>
        <dbReference type="SAM" id="MobiDB-lite"/>
    </source>
</evidence>